<name>A0A2T1GFH8_9CYAN</name>
<dbReference type="Proteomes" id="UP000238937">
    <property type="component" value="Unassembled WGS sequence"/>
</dbReference>
<proteinExistence type="predicted"/>
<dbReference type="EMBL" id="PVWO01000131">
    <property type="protein sequence ID" value="PSB56339.1"/>
    <property type="molecule type" value="Genomic_DNA"/>
</dbReference>
<protein>
    <submittedName>
        <fullName evidence="1">Uncharacterized protein</fullName>
    </submittedName>
</protein>
<organism evidence="1 2">
    <name type="scientific">Chamaesiphon polymorphus CCALA 037</name>
    <dbReference type="NCBI Taxonomy" id="2107692"/>
    <lineage>
        <taxon>Bacteria</taxon>
        <taxon>Bacillati</taxon>
        <taxon>Cyanobacteriota</taxon>
        <taxon>Cyanophyceae</taxon>
        <taxon>Gomontiellales</taxon>
        <taxon>Chamaesiphonaceae</taxon>
        <taxon>Chamaesiphon</taxon>
    </lineage>
</organism>
<dbReference type="OrthoDB" id="421300at2"/>
<comment type="caution">
    <text evidence="1">The sequence shown here is derived from an EMBL/GenBank/DDBJ whole genome shotgun (WGS) entry which is preliminary data.</text>
</comment>
<dbReference type="AlphaFoldDB" id="A0A2T1GFH8"/>
<accession>A0A2T1GFH8</accession>
<dbReference type="RefSeq" id="WP_106304731.1">
    <property type="nucleotide sequence ID" value="NZ_PVWO01000131.1"/>
</dbReference>
<dbReference type="InterPro" id="IPR024096">
    <property type="entry name" value="NO_sig/Golgi_transp_ligand-bd"/>
</dbReference>
<sequence>MNAATIRIPANCFNPKGYVKSHPASGLLSTRNGDRLIAVPELLLRSIPKTLRAEAGEASYLALYTFGDNWGKTFCNRVMHEMVKYYRQPILDTIAAEFFVNVGEAWAVHGLGRPSIDFSLSERGLLVVSIANSGIGGNAPIETNATYRSFSLESGFLAGWFSALTNQKLRACASNWSQAPASLQFLVGSISHIESIERSHLDTGMLFPDTLNSL</sequence>
<dbReference type="SUPFAM" id="SSF111126">
    <property type="entry name" value="Ligand-binding domain in the NO signalling and Golgi transport"/>
    <property type="match status" value="1"/>
</dbReference>
<keyword evidence="2" id="KW-1185">Reference proteome</keyword>
<gene>
    <name evidence="1" type="ORF">C7B77_12160</name>
</gene>
<evidence type="ECO:0000313" key="2">
    <source>
        <dbReference type="Proteomes" id="UP000238937"/>
    </source>
</evidence>
<evidence type="ECO:0000313" key="1">
    <source>
        <dbReference type="EMBL" id="PSB56339.1"/>
    </source>
</evidence>
<reference evidence="1 2" key="1">
    <citation type="submission" date="2018-03" db="EMBL/GenBank/DDBJ databases">
        <title>The ancient ancestry and fast evolution of plastids.</title>
        <authorList>
            <person name="Moore K.R."/>
            <person name="Magnabosco C."/>
            <person name="Momper L."/>
            <person name="Gold D.A."/>
            <person name="Bosak T."/>
            <person name="Fournier G.P."/>
        </authorList>
    </citation>
    <scope>NUCLEOTIDE SEQUENCE [LARGE SCALE GENOMIC DNA]</scope>
    <source>
        <strain evidence="1 2">CCALA 037</strain>
    </source>
</reference>